<feature type="non-terminal residue" evidence="2">
    <location>
        <position position="1"/>
    </location>
</feature>
<proteinExistence type="predicted"/>
<evidence type="ECO:0000313" key="3">
    <source>
        <dbReference type="Proteomes" id="UP000807342"/>
    </source>
</evidence>
<feature type="region of interest" description="Disordered" evidence="1">
    <location>
        <begin position="1"/>
        <end position="69"/>
    </location>
</feature>
<dbReference type="EMBL" id="MU151100">
    <property type="protein sequence ID" value="KAF9450680.1"/>
    <property type="molecule type" value="Genomic_DNA"/>
</dbReference>
<reference evidence="2" key="1">
    <citation type="submission" date="2020-11" db="EMBL/GenBank/DDBJ databases">
        <authorList>
            <consortium name="DOE Joint Genome Institute"/>
            <person name="Ahrendt S."/>
            <person name="Riley R."/>
            <person name="Andreopoulos W."/>
            <person name="Labutti K."/>
            <person name="Pangilinan J."/>
            <person name="Ruiz-Duenas F.J."/>
            <person name="Barrasa J.M."/>
            <person name="Sanchez-Garcia M."/>
            <person name="Camarero S."/>
            <person name="Miyauchi S."/>
            <person name="Serrano A."/>
            <person name="Linde D."/>
            <person name="Babiker R."/>
            <person name="Drula E."/>
            <person name="Ayuso-Fernandez I."/>
            <person name="Pacheco R."/>
            <person name="Padilla G."/>
            <person name="Ferreira P."/>
            <person name="Barriuso J."/>
            <person name="Kellner H."/>
            <person name="Castanera R."/>
            <person name="Alfaro M."/>
            <person name="Ramirez L."/>
            <person name="Pisabarro A.G."/>
            <person name="Kuo A."/>
            <person name="Tritt A."/>
            <person name="Lipzen A."/>
            <person name="He G."/>
            <person name="Yan M."/>
            <person name="Ng V."/>
            <person name="Cullen D."/>
            <person name="Martin F."/>
            <person name="Rosso M.-N."/>
            <person name="Henrissat B."/>
            <person name="Hibbett D."/>
            <person name="Martinez A.T."/>
            <person name="Grigoriev I.V."/>
        </authorList>
    </citation>
    <scope>NUCLEOTIDE SEQUENCE</scope>
    <source>
        <strain evidence="2">MF-IS2</strain>
    </source>
</reference>
<keyword evidence="3" id="KW-1185">Reference proteome</keyword>
<organism evidence="2 3">
    <name type="scientific">Macrolepiota fuliginosa MF-IS2</name>
    <dbReference type="NCBI Taxonomy" id="1400762"/>
    <lineage>
        <taxon>Eukaryota</taxon>
        <taxon>Fungi</taxon>
        <taxon>Dikarya</taxon>
        <taxon>Basidiomycota</taxon>
        <taxon>Agaricomycotina</taxon>
        <taxon>Agaricomycetes</taxon>
        <taxon>Agaricomycetidae</taxon>
        <taxon>Agaricales</taxon>
        <taxon>Agaricineae</taxon>
        <taxon>Agaricaceae</taxon>
        <taxon>Macrolepiota</taxon>
    </lineage>
</organism>
<sequence>RAAQLMDEDEDEENALQGDAKNAEGEEYEEGEDESGAEAAVPPPIPPLPNRHSNPGASKVNGIGHSGKA</sequence>
<name>A0A9P5XJG4_9AGAR</name>
<dbReference type="Proteomes" id="UP000807342">
    <property type="component" value="Unassembled WGS sequence"/>
</dbReference>
<accession>A0A9P5XJG4</accession>
<comment type="caution">
    <text evidence="2">The sequence shown here is derived from an EMBL/GenBank/DDBJ whole genome shotgun (WGS) entry which is preliminary data.</text>
</comment>
<dbReference type="AlphaFoldDB" id="A0A9P5XJG4"/>
<feature type="compositionally biased region" description="Acidic residues" evidence="1">
    <location>
        <begin position="1"/>
        <end position="14"/>
    </location>
</feature>
<gene>
    <name evidence="2" type="ORF">P691DRAFT_809958</name>
</gene>
<feature type="compositionally biased region" description="Acidic residues" evidence="1">
    <location>
        <begin position="25"/>
        <end position="36"/>
    </location>
</feature>
<protein>
    <submittedName>
        <fullName evidence="2">Uncharacterized protein</fullName>
    </submittedName>
</protein>
<evidence type="ECO:0000313" key="2">
    <source>
        <dbReference type="EMBL" id="KAF9450680.1"/>
    </source>
</evidence>
<evidence type="ECO:0000256" key="1">
    <source>
        <dbReference type="SAM" id="MobiDB-lite"/>
    </source>
</evidence>